<feature type="compositionally biased region" description="Polar residues" evidence="1">
    <location>
        <begin position="622"/>
        <end position="647"/>
    </location>
</feature>
<feature type="compositionally biased region" description="Low complexity" evidence="1">
    <location>
        <begin position="18"/>
        <end position="29"/>
    </location>
</feature>
<feature type="compositionally biased region" description="Low complexity" evidence="1">
    <location>
        <begin position="218"/>
        <end position="227"/>
    </location>
</feature>
<feature type="compositionally biased region" description="Low complexity" evidence="1">
    <location>
        <begin position="874"/>
        <end position="883"/>
    </location>
</feature>
<feature type="region of interest" description="Disordered" evidence="1">
    <location>
        <begin position="155"/>
        <end position="227"/>
    </location>
</feature>
<feature type="region of interest" description="Disordered" evidence="1">
    <location>
        <begin position="866"/>
        <end position="886"/>
    </location>
</feature>
<feature type="region of interest" description="Disordered" evidence="1">
    <location>
        <begin position="792"/>
        <end position="836"/>
    </location>
</feature>
<feature type="compositionally biased region" description="Polar residues" evidence="1">
    <location>
        <begin position="971"/>
        <end position="984"/>
    </location>
</feature>
<dbReference type="OMA" id="NTRQSMP"/>
<dbReference type="OrthoDB" id="5822793at2759"/>
<dbReference type="EMBL" id="JRES01001055">
    <property type="protein sequence ID" value="KNC25954.1"/>
    <property type="molecule type" value="Genomic_DNA"/>
</dbReference>
<keyword evidence="2" id="KW-1133">Transmembrane helix</keyword>
<reference evidence="3 4" key="1">
    <citation type="journal article" date="2015" name="Nat. Commun.">
        <title>Lucilia cuprina genome unlocks parasitic fly biology to underpin future interventions.</title>
        <authorList>
            <person name="Anstead C.A."/>
            <person name="Korhonen P.K."/>
            <person name="Young N.D."/>
            <person name="Hall R.S."/>
            <person name="Jex A.R."/>
            <person name="Murali S.C."/>
            <person name="Hughes D.S."/>
            <person name="Lee S.F."/>
            <person name="Perry T."/>
            <person name="Stroehlein A.J."/>
            <person name="Ansell B.R."/>
            <person name="Breugelmans B."/>
            <person name="Hofmann A."/>
            <person name="Qu J."/>
            <person name="Dugan S."/>
            <person name="Lee S.L."/>
            <person name="Chao H."/>
            <person name="Dinh H."/>
            <person name="Han Y."/>
            <person name="Doddapaneni H.V."/>
            <person name="Worley K.C."/>
            <person name="Muzny D.M."/>
            <person name="Ioannidis P."/>
            <person name="Waterhouse R.M."/>
            <person name="Zdobnov E.M."/>
            <person name="James P.J."/>
            <person name="Bagnall N.H."/>
            <person name="Kotze A.C."/>
            <person name="Gibbs R.A."/>
            <person name="Richards S."/>
            <person name="Batterham P."/>
            <person name="Gasser R.B."/>
        </authorList>
    </citation>
    <scope>NUCLEOTIDE SEQUENCE [LARGE SCALE GENOMIC DNA]</scope>
    <source>
        <strain evidence="3 4">LS</strain>
        <tissue evidence="3">Full body</tissue>
    </source>
</reference>
<feature type="compositionally biased region" description="Polar residues" evidence="1">
    <location>
        <begin position="501"/>
        <end position="510"/>
    </location>
</feature>
<feature type="region of interest" description="Disordered" evidence="1">
    <location>
        <begin position="1123"/>
        <end position="1326"/>
    </location>
</feature>
<feature type="compositionally biased region" description="Low complexity" evidence="1">
    <location>
        <begin position="293"/>
        <end position="309"/>
    </location>
</feature>
<feature type="compositionally biased region" description="Polar residues" evidence="1">
    <location>
        <begin position="281"/>
        <end position="292"/>
    </location>
</feature>
<feature type="region of interest" description="Disordered" evidence="1">
    <location>
        <begin position="613"/>
        <end position="652"/>
    </location>
</feature>
<feature type="region of interest" description="Disordered" evidence="1">
    <location>
        <begin position="46"/>
        <end position="72"/>
    </location>
</feature>
<dbReference type="InterPro" id="IPR040112">
    <property type="entry name" value="WetA"/>
</dbReference>
<sequence length="1518" mass="168171">MTSYATLRDNANSTEDGLTPTSTPLTPPTLELASSANNLTNNVCMKKMNTPTTPGYDPDSFSESEREKMDSTPENIKKIDDVIDEEGHLRRENTKTTTVQQEHHYNINNTPPCLSPRSEQAASFGLAAAVDDSNAKFCLAKPLCNIPKEMNVGSKSANKEITSSRDNKNDDEELSSGSARQEATTTSVKTKTAATNADNSNSEKEAHFSYDHGDGDESTSSNGNTTMTNSMKQSCAFTIDNFNDKECDAAAQAAKYKSMMERFQSRHRRGASMSKLENENDSSASTTKAQTPTRLTSSQSSALLTSRSTGRNSQAHNDNNANSLESDTSATQKVKLRVRDRSTSRVRDASKRHSWSPRSSTNESNLQSPQSNTASTTNSNTSQSAMRKSTKTANKPPPIQVPKGASNLVANRTQFTPRSTAMQLALKQVDFMCPQPPLADFKHLNADADDISEAGTYTLDGDNYTEEQKDLMNIDKNGQPIVDNPRRTKSRPKQLDALTPTPRTQGTVESKRSNNVLEVNYYHEAEALEPRQRTSNSTTDLIMGSHQSAGAYLEKIKSRVLRNMNATKQMDIKQDVLKSSHSQPTDDEDVDPDLGCFTSVTTSGVLAKQRTLDARPKLSRHSGLSTSQIDSSEYVSNETKLKSSGTPASLAGGFTDHQKAEYRLNVFTNQKDASQKFAATRNLIETPPETPTGPQPTSKLSEVAVLQTAQTKHDWIQEWARNARARSLANDRHVSVGVRQANQDMLMTRSYTCADTGNESLTDDSLYSAHSKQFNAKLNRSLAERLRLAGNGSGECDYASDPSLTTSTSYSKPPKSPTKIPSPLHSLGRARSASRTRASLQNILPADDEDYLQQTAAAINNLQQSLSRKNSLKSPSHSASPRAHSARSHIIYSPEGTGVDSSPQHSLNAQRQRQAAQNLMTSSINEQQLQMLTSGEYLLRQMRMRKNSFDGNLAGSGSPHRRVLQGGGPPQVQSPTTPTAPDDQSSPLRRSSSFSARVAATQRAGRPNFQNLYTPPAARHSYGLSVAPQHHQQLQAMQAIKKSASSNNFGHVYSDYDDNLQYYINDEDDQNDMDEEYYSSGAEDNVEPEYYHDQQDQSEIENSVPLSNTRYNKALLMRIERSKQRVAGKPQSAPPTKPSTALAATAGGVMACPNTPELPRRNVKSATTRSSVTSQRQSMPRDTSLSRLAQQVPSSLASAKKQLLQTAANVPSTTTTQRSTSSQRATPRYLDISKYKPAQSNQFLRKNDAKSTLKQPSNDIMKRSPSSSSMGLSRADPSRASNRSVRSATSVMTTSGTSLGGGGSGRASSAVRRDASVSKQKEAEMAMWKRRSKYDPMKAAAEDRRKKEEAKRVVQAQQLGVVSMPSERVKQRDIAYLKKQRTLIKLFKNLHLLSKKKKKKKTKTYQEIIRVRSYDFILSFILLKKRNEKQKENSYIHFSISFIIIIIIIIIIMCMMYDYFKYFSNDENIIYIFCIIIFDFSIQVVFLYTSILIYNEYTTKPLKRKNSIFRVSIKRKLN</sequence>
<feature type="compositionally biased region" description="Low complexity" evidence="1">
    <location>
        <begin position="367"/>
        <end position="385"/>
    </location>
</feature>
<feature type="transmembrane region" description="Helical" evidence="2">
    <location>
        <begin position="1469"/>
        <end position="1494"/>
    </location>
</feature>
<feature type="region of interest" description="Disordered" evidence="1">
    <location>
        <begin position="572"/>
        <end position="594"/>
    </location>
</feature>
<feature type="region of interest" description="Disordered" evidence="1">
    <location>
        <begin position="260"/>
        <end position="407"/>
    </location>
</feature>
<evidence type="ECO:0000313" key="3">
    <source>
        <dbReference type="EMBL" id="KNC25954.1"/>
    </source>
</evidence>
<keyword evidence="2" id="KW-0472">Membrane</keyword>
<name>A0A0L0C3E4_LUCCU</name>
<feature type="compositionally biased region" description="Basic and acidic residues" evidence="1">
    <location>
        <begin position="1311"/>
        <end position="1324"/>
    </location>
</feature>
<feature type="region of interest" description="Disordered" evidence="1">
    <location>
        <begin position="1"/>
        <end position="29"/>
    </location>
</feature>
<dbReference type="Proteomes" id="UP000037069">
    <property type="component" value="Unassembled WGS sequence"/>
</dbReference>
<feature type="compositionally biased region" description="Low complexity" evidence="1">
    <location>
        <begin position="1212"/>
        <end position="1224"/>
    </location>
</feature>
<keyword evidence="2" id="KW-0812">Transmembrane</keyword>
<dbReference type="PANTHER" id="PTHR22934">
    <property type="entry name" value="PROTEIN ESC1/WETA-RELATED"/>
    <property type="match status" value="1"/>
</dbReference>
<feature type="compositionally biased region" description="Low complexity" evidence="1">
    <location>
        <begin position="985"/>
        <end position="1000"/>
    </location>
</feature>
<evidence type="ECO:0000256" key="2">
    <source>
        <dbReference type="SAM" id="Phobius"/>
    </source>
</evidence>
<feature type="compositionally biased region" description="Polar residues" evidence="1">
    <location>
        <begin position="356"/>
        <end position="366"/>
    </location>
</feature>
<dbReference type="PANTHER" id="PTHR22934:SF23">
    <property type="entry name" value="ZF-C3H1 DOMAIN-CONTAINING PROTEIN"/>
    <property type="match status" value="1"/>
</dbReference>
<feature type="compositionally biased region" description="Polar residues" evidence="1">
    <location>
        <begin position="310"/>
        <end position="332"/>
    </location>
</feature>
<gene>
    <name evidence="3" type="ORF">FF38_04641</name>
</gene>
<feature type="compositionally biased region" description="Polar residues" evidence="1">
    <location>
        <begin position="1279"/>
        <end position="1289"/>
    </location>
</feature>
<feature type="compositionally biased region" description="Low complexity" evidence="1">
    <location>
        <begin position="802"/>
        <end position="836"/>
    </location>
</feature>
<feature type="compositionally biased region" description="Basic and acidic residues" evidence="1">
    <location>
        <begin position="63"/>
        <end position="72"/>
    </location>
</feature>
<feature type="compositionally biased region" description="Basic and acidic residues" evidence="1">
    <location>
        <begin position="337"/>
        <end position="351"/>
    </location>
</feature>
<feature type="compositionally biased region" description="Low complexity" evidence="1">
    <location>
        <begin position="1165"/>
        <end position="1178"/>
    </location>
</feature>
<feature type="region of interest" description="Disordered" evidence="1">
    <location>
        <begin position="948"/>
        <end position="1016"/>
    </location>
</feature>
<feature type="transmembrane region" description="Helical" evidence="2">
    <location>
        <begin position="1435"/>
        <end position="1457"/>
    </location>
</feature>
<organism evidence="3 4">
    <name type="scientific">Lucilia cuprina</name>
    <name type="common">Green bottle fly</name>
    <name type="synonym">Australian sheep blowfly</name>
    <dbReference type="NCBI Taxonomy" id="7375"/>
    <lineage>
        <taxon>Eukaryota</taxon>
        <taxon>Metazoa</taxon>
        <taxon>Ecdysozoa</taxon>
        <taxon>Arthropoda</taxon>
        <taxon>Hexapoda</taxon>
        <taxon>Insecta</taxon>
        <taxon>Pterygota</taxon>
        <taxon>Neoptera</taxon>
        <taxon>Endopterygota</taxon>
        <taxon>Diptera</taxon>
        <taxon>Brachycera</taxon>
        <taxon>Muscomorpha</taxon>
        <taxon>Oestroidea</taxon>
        <taxon>Calliphoridae</taxon>
        <taxon>Luciliinae</taxon>
        <taxon>Lucilia</taxon>
    </lineage>
</organism>
<evidence type="ECO:0000256" key="1">
    <source>
        <dbReference type="SAM" id="MobiDB-lite"/>
    </source>
</evidence>
<accession>A0A0L0C3E4</accession>
<dbReference type="STRING" id="7375.A0A0L0C3E4"/>
<feature type="region of interest" description="Disordered" evidence="1">
    <location>
        <begin position="475"/>
        <end position="510"/>
    </location>
</feature>
<proteinExistence type="predicted"/>
<feature type="compositionally biased region" description="Polar residues" evidence="1">
    <location>
        <begin position="1"/>
        <end position="16"/>
    </location>
</feature>
<feature type="compositionally biased region" description="Basic and acidic residues" evidence="1">
    <location>
        <begin position="201"/>
        <end position="215"/>
    </location>
</feature>
<feature type="compositionally biased region" description="Polar residues" evidence="1">
    <location>
        <begin position="1180"/>
        <end position="1211"/>
    </location>
</feature>
<keyword evidence="4" id="KW-1185">Reference proteome</keyword>
<protein>
    <submittedName>
        <fullName evidence="3">Uncharacterized protein</fullName>
    </submittedName>
</protein>
<feature type="compositionally biased region" description="Low complexity" evidence="1">
    <location>
        <begin position="183"/>
        <end position="197"/>
    </location>
</feature>
<evidence type="ECO:0000313" key="4">
    <source>
        <dbReference type="Proteomes" id="UP000037069"/>
    </source>
</evidence>
<comment type="caution">
    <text evidence="3">The sequence shown here is derived from an EMBL/GenBank/DDBJ whole genome shotgun (WGS) entry which is preliminary data.</text>
</comment>